<evidence type="ECO:0000256" key="2">
    <source>
        <dbReference type="SAM" id="Phobius"/>
    </source>
</evidence>
<feature type="transmembrane region" description="Helical" evidence="2">
    <location>
        <begin position="157"/>
        <end position="179"/>
    </location>
</feature>
<dbReference type="OrthoDB" id="9806939at2"/>
<keyword evidence="2" id="KW-1133">Transmembrane helix</keyword>
<feature type="transmembrane region" description="Helical" evidence="2">
    <location>
        <begin position="250"/>
        <end position="271"/>
    </location>
</feature>
<dbReference type="EMBL" id="VFSU01000009">
    <property type="protein sequence ID" value="TPE64622.1"/>
    <property type="molecule type" value="Genomic_DNA"/>
</dbReference>
<dbReference type="AlphaFoldDB" id="A0A501XV12"/>
<feature type="region of interest" description="Disordered" evidence="1">
    <location>
        <begin position="598"/>
        <end position="617"/>
    </location>
</feature>
<feature type="transmembrane region" description="Helical" evidence="2">
    <location>
        <begin position="391"/>
        <end position="410"/>
    </location>
</feature>
<keyword evidence="2" id="KW-0812">Transmembrane</keyword>
<feature type="transmembrane region" description="Helical" evidence="2">
    <location>
        <begin position="324"/>
        <end position="345"/>
    </location>
</feature>
<sequence>MAAVRTLFRDSPRYIVSDVTAGRHLAVSPKAYALLGRLDGVRPLPVALAELRLPPAEGEALLRQLIAAGLVSAPGLEAGVAAPVGPIEGKALFLRRELLELGPWMPLANRLMGWMFRPAVALLWAVLAITALLLFVADDGRSDVMAWVNQFDARAAVLLYILFLALKGLHELGHATALWRMAAAEGLPVQSIRAGIAVMLIMPFPFTNVTSAWRLRSKWRRAVVGVAGMYVESWIAIFAVLLWAASDDPLLRSAAIQVATVAAVTTLLFNLNPFGRMDGYYVASDLLERPNLMQRASAAAMVVPARLFRVRPAAELPRPDPWLIAYWLGMLSYRLLVFAGLVWLAHKLSPWAALLMLAVALSLLVVRPALGTGRRMLAMAAEPALVKRRMLLFAGAVLAFLFLLPLPAGVPATGVAEARGARFIYPPRDVRVAAVAPAGAGEGMALELESPELADAQRLATIRGAEAMARWRQSADLGGEGAQAAAEAAAGLQATAAALAGEEAMLQVPAEPGWDPLNAGDYAGSWVAPNPRQPLAIIIPSNDWRLHALVSEGDADRVRASFAQGRALAQARVAGRPDLRFRARIMAVADDATQKLPSEALGKPAGGPFTVDPTDPARRRTTVPMVEVWLVPEPGAPALRQGQRVELRLGAPARPLAWQAATAAMRLLDPQSER</sequence>
<accession>A0A501XV12</accession>
<protein>
    <recommendedName>
        <fullName evidence="5">Peptide zinc metalloprotease protein</fullName>
    </recommendedName>
</protein>
<keyword evidence="4" id="KW-1185">Reference proteome</keyword>
<feature type="transmembrane region" description="Helical" evidence="2">
    <location>
        <begin position="351"/>
        <end position="370"/>
    </location>
</feature>
<reference evidence="3 4" key="1">
    <citation type="submission" date="2019-06" db="EMBL/GenBank/DDBJ databases">
        <authorList>
            <person name="Lee I."/>
            <person name="Jang G.I."/>
            <person name="Hwang C.Y."/>
        </authorList>
    </citation>
    <scope>NUCLEOTIDE SEQUENCE [LARGE SCALE GENOMIC DNA]</scope>
    <source>
        <strain evidence="3 4">PAMC 28131</strain>
    </source>
</reference>
<feature type="transmembrane region" description="Helical" evidence="2">
    <location>
        <begin position="191"/>
        <end position="210"/>
    </location>
</feature>
<evidence type="ECO:0008006" key="5">
    <source>
        <dbReference type="Google" id="ProtNLM"/>
    </source>
</evidence>
<comment type="caution">
    <text evidence="3">The sequence shown here is derived from an EMBL/GenBank/DDBJ whole genome shotgun (WGS) entry which is preliminary data.</text>
</comment>
<evidence type="ECO:0000313" key="3">
    <source>
        <dbReference type="EMBL" id="TPE64622.1"/>
    </source>
</evidence>
<gene>
    <name evidence="3" type="ORF">FJQ54_01080</name>
</gene>
<dbReference type="Proteomes" id="UP000319897">
    <property type="component" value="Unassembled WGS sequence"/>
</dbReference>
<evidence type="ECO:0000313" key="4">
    <source>
        <dbReference type="Proteomes" id="UP000319897"/>
    </source>
</evidence>
<feature type="transmembrane region" description="Helical" evidence="2">
    <location>
        <begin position="114"/>
        <end position="136"/>
    </location>
</feature>
<evidence type="ECO:0000256" key="1">
    <source>
        <dbReference type="SAM" id="MobiDB-lite"/>
    </source>
</evidence>
<keyword evidence="2" id="KW-0472">Membrane</keyword>
<organism evidence="3 4">
    <name type="scientific">Sandaracinobacter neustonicus</name>
    <dbReference type="NCBI Taxonomy" id="1715348"/>
    <lineage>
        <taxon>Bacteria</taxon>
        <taxon>Pseudomonadati</taxon>
        <taxon>Pseudomonadota</taxon>
        <taxon>Alphaproteobacteria</taxon>
        <taxon>Sphingomonadales</taxon>
        <taxon>Sphingosinicellaceae</taxon>
        <taxon>Sandaracinobacter</taxon>
    </lineage>
</organism>
<name>A0A501XV12_9SPHN</name>
<proteinExistence type="predicted"/>
<dbReference type="RefSeq" id="WP_140926469.1">
    <property type="nucleotide sequence ID" value="NZ_VFSU01000009.1"/>
</dbReference>
<feature type="transmembrane region" description="Helical" evidence="2">
    <location>
        <begin position="222"/>
        <end position="244"/>
    </location>
</feature>